<organism evidence="1 2">
    <name type="scientific">Oryzomonas rubra</name>
    <dbReference type="NCBI Taxonomy" id="2509454"/>
    <lineage>
        <taxon>Bacteria</taxon>
        <taxon>Pseudomonadati</taxon>
        <taxon>Thermodesulfobacteriota</taxon>
        <taxon>Desulfuromonadia</taxon>
        <taxon>Geobacterales</taxon>
        <taxon>Geobacteraceae</taxon>
        <taxon>Oryzomonas</taxon>
    </lineage>
</organism>
<proteinExistence type="predicted"/>
<accession>A0A5A9XPN6</accession>
<evidence type="ECO:0000313" key="1">
    <source>
        <dbReference type="EMBL" id="KAA0894208.1"/>
    </source>
</evidence>
<sequence length="130" mass="14591">MTDIFTKKSRWFDFANEHNKKVNASAVSLNGSESYTFAAKHIAAGKPIPTTTRLDIKRAKGVSNHFKGLREYYEFGKEVNGWIKRVAEECRAFAVENSLDGDILISNLIKLTDKSVRGTDAYRVDISSSK</sequence>
<dbReference type="RefSeq" id="WP_149306365.1">
    <property type="nucleotide sequence ID" value="NZ_SRSD01000002.1"/>
</dbReference>
<gene>
    <name evidence="1" type="ORF">ET418_04435</name>
</gene>
<evidence type="ECO:0000313" key="2">
    <source>
        <dbReference type="Proteomes" id="UP000324298"/>
    </source>
</evidence>
<comment type="caution">
    <text evidence="1">The sequence shown here is derived from an EMBL/GenBank/DDBJ whole genome shotgun (WGS) entry which is preliminary data.</text>
</comment>
<name>A0A5A9XPN6_9BACT</name>
<keyword evidence="2" id="KW-1185">Reference proteome</keyword>
<dbReference type="Proteomes" id="UP000324298">
    <property type="component" value="Unassembled WGS sequence"/>
</dbReference>
<reference evidence="1 2" key="1">
    <citation type="submission" date="2019-04" db="EMBL/GenBank/DDBJ databases">
        <title>Geobacter ruber sp. nov., ferric-reducing bacteria isolated from paddy soil.</title>
        <authorList>
            <person name="Xu Z."/>
            <person name="Masuda Y."/>
            <person name="Itoh H."/>
            <person name="Senoo K."/>
        </authorList>
    </citation>
    <scope>NUCLEOTIDE SEQUENCE [LARGE SCALE GENOMIC DNA]</scope>
    <source>
        <strain evidence="1 2">Red88</strain>
    </source>
</reference>
<dbReference type="AlphaFoldDB" id="A0A5A9XPN6"/>
<dbReference type="EMBL" id="SRSD01000002">
    <property type="protein sequence ID" value="KAA0894208.1"/>
    <property type="molecule type" value="Genomic_DNA"/>
</dbReference>
<protein>
    <submittedName>
        <fullName evidence="1">Uncharacterized protein</fullName>
    </submittedName>
</protein>